<dbReference type="Gene3D" id="2.115.10.20">
    <property type="entry name" value="Glycosyl hydrolase domain, family 43"/>
    <property type="match status" value="1"/>
</dbReference>
<proteinExistence type="inferred from homology"/>
<gene>
    <name evidence="6" type="ORF">MTR64_16835</name>
</gene>
<dbReference type="Proteomes" id="UP001162880">
    <property type="component" value="Unassembled WGS sequence"/>
</dbReference>
<dbReference type="PANTHER" id="PTHR43772">
    <property type="entry name" value="ENDO-1,4-BETA-XYLANASE"/>
    <property type="match status" value="1"/>
</dbReference>
<organism evidence="6 7">
    <name type="scientific">Novosphingobium album</name>
    <name type="common">ex Hu et al. 2023</name>
    <dbReference type="NCBI Taxonomy" id="2930093"/>
    <lineage>
        <taxon>Bacteria</taxon>
        <taxon>Pseudomonadati</taxon>
        <taxon>Pseudomonadota</taxon>
        <taxon>Alphaproteobacteria</taxon>
        <taxon>Sphingomonadales</taxon>
        <taxon>Sphingomonadaceae</taxon>
        <taxon>Novosphingobium</taxon>
    </lineage>
</organism>
<evidence type="ECO:0000313" key="7">
    <source>
        <dbReference type="Proteomes" id="UP001162880"/>
    </source>
</evidence>
<dbReference type="InterPro" id="IPR023296">
    <property type="entry name" value="Glyco_hydro_beta-prop_sf"/>
</dbReference>
<dbReference type="SUPFAM" id="SSF75005">
    <property type="entry name" value="Arabinanase/levansucrase/invertase"/>
    <property type="match status" value="1"/>
</dbReference>
<sequence>MPAMARSGLHTACDPVRGNPLLPGQGVCDPQVRVYGDTAYLYATHDARPASTGFTMHDWQIWSSKDLVDWQLSGTLRPEQTYFGKASTQCWATDAIHRNGLYYLYFSMGPKNIGVVVSEYPAGPWRDPLGKPLIAEGDVPTASRDPGILQEPDGTSYIVFGTFDFYIARLNPDMISLAEAPRRLQIDGIQGPYGAGKTDDKPFLHRRGRYYYLSWGSYYAIGESPYG</sequence>
<keyword evidence="5" id="KW-0326">Glycosidase</keyword>
<protein>
    <submittedName>
        <fullName evidence="6">Family 43 glycosylhydrolase</fullName>
    </submittedName>
</protein>
<comment type="similarity">
    <text evidence="1">Belongs to the glycosyl hydrolase 43 family.</text>
</comment>
<evidence type="ECO:0000313" key="6">
    <source>
        <dbReference type="EMBL" id="MCJ2180240.1"/>
    </source>
</evidence>
<accession>A0ABT0B5T7</accession>
<evidence type="ECO:0000256" key="3">
    <source>
        <dbReference type="ARBA" id="ARBA00022801"/>
    </source>
</evidence>
<keyword evidence="2" id="KW-0858">Xylan degradation</keyword>
<keyword evidence="4" id="KW-0119">Carbohydrate metabolism</keyword>
<dbReference type="InterPro" id="IPR006710">
    <property type="entry name" value="Glyco_hydro_43"/>
</dbReference>
<dbReference type="Pfam" id="PF04616">
    <property type="entry name" value="Glyco_hydro_43"/>
    <property type="match status" value="1"/>
</dbReference>
<dbReference type="CDD" id="cd08990">
    <property type="entry name" value="GH43_AXH_like"/>
    <property type="match status" value="1"/>
</dbReference>
<dbReference type="RefSeq" id="WP_243995673.1">
    <property type="nucleotide sequence ID" value="NZ_JALHLE010000029.1"/>
</dbReference>
<evidence type="ECO:0000256" key="4">
    <source>
        <dbReference type="ARBA" id="ARBA00023277"/>
    </source>
</evidence>
<name>A0ABT0B5T7_9SPHN</name>
<dbReference type="PANTHER" id="PTHR43772:SF2">
    <property type="entry name" value="PUTATIVE (AFU_ORTHOLOGUE AFUA_2G04480)-RELATED"/>
    <property type="match status" value="1"/>
</dbReference>
<dbReference type="EMBL" id="JALHLE010000029">
    <property type="protein sequence ID" value="MCJ2180240.1"/>
    <property type="molecule type" value="Genomic_DNA"/>
</dbReference>
<keyword evidence="3" id="KW-0378">Hydrolase</keyword>
<dbReference type="InterPro" id="IPR052176">
    <property type="entry name" value="Glycosyl_Hydrlase_43_Enz"/>
</dbReference>
<evidence type="ECO:0000256" key="1">
    <source>
        <dbReference type="ARBA" id="ARBA00009865"/>
    </source>
</evidence>
<feature type="non-terminal residue" evidence="6">
    <location>
        <position position="227"/>
    </location>
</feature>
<reference evidence="6" key="1">
    <citation type="submission" date="2022-03" db="EMBL/GenBank/DDBJ databases">
        <title>Identification of a novel bacterium isolated from mangrove sediments.</title>
        <authorList>
            <person name="Pan X."/>
        </authorList>
    </citation>
    <scope>NUCLEOTIDE SEQUENCE</scope>
    <source>
        <strain evidence="6">B2580</strain>
    </source>
</reference>
<evidence type="ECO:0000256" key="2">
    <source>
        <dbReference type="ARBA" id="ARBA00022651"/>
    </source>
</evidence>
<evidence type="ECO:0000256" key="5">
    <source>
        <dbReference type="ARBA" id="ARBA00023295"/>
    </source>
</evidence>
<keyword evidence="2" id="KW-0624">Polysaccharide degradation</keyword>
<comment type="caution">
    <text evidence="6">The sequence shown here is derived from an EMBL/GenBank/DDBJ whole genome shotgun (WGS) entry which is preliminary data.</text>
</comment>
<keyword evidence="7" id="KW-1185">Reference proteome</keyword>